<evidence type="ECO:0000313" key="2">
    <source>
        <dbReference type="Proteomes" id="UP000003789"/>
    </source>
</evidence>
<evidence type="ECO:0000313" key="1">
    <source>
        <dbReference type="EMBL" id="EAS44167.1"/>
    </source>
</evidence>
<name>Q1Z6I0_9GAMM</name>
<dbReference type="Proteomes" id="UP000003789">
    <property type="component" value="Unassembled WGS sequence"/>
</dbReference>
<reference evidence="1 2" key="1">
    <citation type="submission" date="2006-03" db="EMBL/GenBank/DDBJ databases">
        <authorList>
            <person name="Bartlett D.H."/>
            <person name="Valle G."/>
            <person name="Lauro F.M."/>
            <person name="Vezzi A."/>
            <person name="Simonato F."/>
            <person name="Eloe E."/>
            <person name="Vitulo N."/>
            <person name="Stratton T.K."/>
            <person name="D'angelo M."/>
            <person name="Ferriera S."/>
            <person name="Johnson J."/>
            <person name="Kravitz S."/>
            <person name="Beeson K."/>
            <person name="Sutton G."/>
            <person name="Rogers Y."/>
            <person name="Friedman R."/>
            <person name="Frazier M."/>
            <person name="Venter J.C."/>
        </authorList>
    </citation>
    <scope>NUCLEOTIDE SEQUENCE [LARGE SCALE GENOMIC DNA]</scope>
    <source>
        <strain evidence="1 2">3TCK</strain>
    </source>
</reference>
<accession>Q1Z6I0</accession>
<dbReference type="AlphaFoldDB" id="Q1Z6I0"/>
<organism evidence="1 2">
    <name type="scientific">Photobacterium profundum 3TCK</name>
    <dbReference type="NCBI Taxonomy" id="314280"/>
    <lineage>
        <taxon>Bacteria</taxon>
        <taxon>Pseudomonadati</taxon>
        <taxon>Pseudomonadota</taxon>
        <taxon>Gammaproteobacteria</taxon>
        <taxon>Vibrionales</taxon>
        <taxon>Vibrionaceae</taxon>
        <taxon>Photobacterium</taxon>
    </lineage>
</organism>
<protein>
    <submittedName>
        <fullName evidence="1">Uncharacterized protein</fullName>
    </submittedName>
</protein>
<dbReference type="EMBL" id="AAPH01000006">
    <property type="protein sequence ID" value="EAS44167.1"/>
    <property type="molecule type" value="Genomic_DNA"/>
</dbReference>
<sequence>MYRSVSTGIQHNRFVFFTYEHDPQQKPGSPCFPFFFVSSCVTSVFEAVACEDASIPTFSCSALLSSFLKIFLNDKPIITSSI</sequence>
<comment type="caution">
    <text evidence="1">The sequence shown here is derived from an EMBL/GenBank/DDBJ whole genome shotgun (WGS) entry which is preliminary data.</text>
</comment>
<proteinExistence type="predicted"/>
<gene>
    <name evidence="1" type="ORF">P3TCK_10808</name>
</gene>
<dbReference type="HOGENOM" id="CLU_2555327_0_0_6"/>